<evidence type="ECO:0000256" key="1">
    <source>
        <dbReference type="ARBA" id="ARBA00004651"/>
    </source>
</evidence>
<evidence type="ECO:0000256" key="6">
    <source>
        <dbReference type="ARBA" id="ARBA00023136"/>
    </source>
</evidence>
<dbReference type="AlphaFoldDB" id="A0AAQ1G739"/>
<evidence type="ECO:0000256" key="3">
    <source>
        <dbReference type="ARBA" id="ARBA00022475"/>
    </source>
</evidence>
<keyword evidence="6 7" id="KW-0472">Membrane</keyword>
<evidence type="ECO:0000256" key="7">
    <source>
        <dbReference type="SAM" id="Phobius"/>
    </source>
</evidence>
<dbReference type="Pfam" id="PF01891">
    <property type="entry name" value="CbiM"/>
    <property type="match status" value="1"/>
</dbReference>
<reference evidence="8 9" key="1">
    <citation type="submission" date="2016-10" db="EMBL/GenBank/DDBJ databases">
        <authorList>
            <person name="Varghese N."/>
            <person name="Submissions S."/>
        </authorList>
    </citation>
    <scope>NUCLEOTIDE SEQUENCE [LARGE SCALE GENOMIC DNA]</scope>
    <source>
        <strain evidence="8 9">CECT 8317</strain>
    </source>
</reference>
<dbReference type="RefSeq" id="WP_088274609.1">
    <property type="nucleotide sequence ID" value="NZ_FNVE01000004.1"/>
</dbReference>
<evidence type="ECO:0000313" key="9">
    <source>
        <dbReference type="Proteomes" id="UP000243518"/>
    </source>
</evidence>
<keyword evidence="4 7" id="KW-0812">Transmembrane</keyword>
<sequence>MLSDALLTPLQLTLCLLIYGAATLWALARVSWVELIADSRRQHLFYGSAFALAVLWLVRREFDSGLTMHFIGVTAVTLILDWPLALVAGALAQLALVLLGQDDVAALGANGLLRLLVPVLITVAIARALESRQPRNLFLYIFISGFFAAGVSAVGTVLSGMGLLHWSGQLQAPDSLVELFGYLLLVMFPEAFINGTVIAALIVFHPDWVETFNTDRYLQAPLDDDKS</sequence>
<organism evidence="8 9">
    <name type="scientific">Halopseudomonas aestusnigri</name>
    <dbReference type="NCBI Taxonomy" id="857252"/>
    <lineage>
        <taxon>Bacteria</taxon>
        <taxon>Pseudomonadati</taxon>
        <taxon>Pseudomonadota</taxon>
        <taxon>Gammaproteobacteria</taxon>
        <taxon>Pseudomonadales</taxon>
        <taxon>Pseudomonadaceae</taxon>
        <taxon>Halopseudomonas</taxon>
    </lineage>
</organism>
<dbReference type="EMBL" id="FNVE01000004">
    <property type="protein sequence ID" value="SEG22321.1"/>
    <property type="molecule type" value="Genomic_DNA"/>
</dbReference>
<comment type="caution">
    <text evidence="8">The sequence shown here is derived from an EMBL/GenBank/DDBJ whole genome shotgun (WGS) entry which is preliminary data.</text>
</comment>
<evidence type="ECO:0000256" key="5">
    <source>
        <dbReference type="ARBA" id="ARBA00022989"/>
    </source>
</evidence>
<dbReference type="Proteomes" id="UP000243518">
    <property type="component" value="Unassembled WGS sequence"/>
</dbReference>
<dbReference type="GO" id="GO:0005886">
    <property type="term" value="C:plasma membrane"/>
    <property type="evidence" value="ECO:0007669"/>
    <property type="project" value="UniProtKB-SubCell"/>
</dbReference>
<feature type="transmembrane region" description="Helical" evidence="7">
    <location>
        <begin position="137"/>
        <end position="159"/>
    </location>
</feature>
<keyword evidence="9" id="KW-1185">Reference proteome</keyword>
<keyword evidence="5 7" id="KW-1133">Transmembrane helix</keyword>
<gene>
    <name evidence="8" type="ORF">SAMN05216586_104152</name>
</gene>
<evidence type="ECO:0000313" key="8">
    <source>
        <dbReference type="EMBL" id="SEG22321.1"/>
    </source>
</evidence>
<evidence type="ECO:0000256" key="4">
    <source>
        <dbReference type="ARBA" id="ARBA00022692"/>
    </source>
</evidence>
<feature type="transmembrane region" description="Helical" evidence="7">
    <location>
        <begin position="104"/>
        <end position="125"/>
    </location>
</feature>
<feature type="transmembrane region" description="Helical" evidence="7">
    <location>
        <begin position="42"/>
        <end position="58"/>
    </location>
</feature>
<keyword evidence="2" id="KW-0813">Transport</keyword>
<feature type="transmembrane region" description="Helical" evidence="7">
    <location>
        <begin position="70"/>
        <end position="98"/>
    </location>
</feature>
<evidence type="ECO:0000256" key="2">
    <source>
        <dbReference type="ARBA" id="ARBA00022448"/>
    </source>
</evidence>
<comment type="subcellular location">
    <subcellularLocation>
        <location evidence="1">Cell membrane</location>
        <topology evidence="1">Multi-pass membrane protein</topology>
    </subcellularLocation>
</comment>
<accession>A0AAQ1G739</accession>
<proteinExistence type="predicted"/>
<dbReference type="InterPro" id="IPR002751">
    <property type="entry name" value="CbiM/NikMN"/>
</dbReference>
<protein>
    <submittedName>
        <fullName evidence="8">Uncharacterized membrane protein</fullName>
    </submittedName>
</protein>
<name>A0AAQ1G739_9GAMM</name>
<feature type="transmembrane region" description="Helical" evidence="7">
    <location>
        <begin position="179"/>
        <end position="204"/>
    </location>
</feature>
<keyword evidence="3" id="KW-1003">Cell membrane</keyword>
<dbReference type="Gene3D" id="1.10.1760.20">
    <property type="match status" value="1"/>
</dbReference>
<dbReference type="GO" id="GO:0000041">
    <property type="term" value="P:transition metal ion transport"/>
    <property type="evidence" value="ECO:0007669"/>
    <property type="project" value="InterPro"/>
</dbReference>